<keyword evidence="11" id="KW-1185">Reference proteome</keyword>
<dbReference type="InterPro" id="IPR023209">
    <property type="entry name" value="DAO"/>
</dbReference>
<reference evidence="10" key="1">
    <citation type="journal article" date="2017" name="MBio">
        <title>Type VI secretion-mediated competition in the bee gut microbiome.</title>
        <authorList>
            <person name="Steele M.I."/>
            <person name="Kwong W.K."/>
            <person name="Powell J.E."/>
            <person name="Whiteley M."/>
            <person name="Moran N.A."/>
        </authorList>
    </citation>
    <scope>NUCLEOTIDE SEQUENCE [LARGE SCALE GENOMIC DNA]</scope>
    <source>
        <strain evidence="10">WkB273</strain>
    </source>
</reference>
<keyword evidence="4" id="KW-0274">FAD</keyword>
<dbReference type="PANTHER" id="PTHR11530:SF11">
    <property type="entry name" value="D-ASPARTATE OXIDASE"/>
    <property type="match status" value="1"/>
</dbReference>
<evidence type="ECO:0000256" key="7">
    <source>
        <dbReference type="ARBA" id="ARBA00039751"/>
    </source>
</evidence>
<evidence type="ECO:0000256" key="3">
    <source>
        <dbReference type="ARBA" id="ARBA00022630"/>
    </source>
</evidence>
<name>A0A2N9X7Y8_9NEIS</name>
<evidence type="ECO:0000256" key="2">
    <source>
        <dbReference type="ARBA" id="ARBA00006730"/>
    </source>
</evidence>
<accession>A0A2N9X7Y8</accession>
<dbReference type="EC" id="1.4.3.3" evidence="6"/>
<keyword evidence="5" id="KW-0560">Oxidoreductase</keyword>
<evidence type="ECO:0000313" key="11">
    <source>
        <dbReference type="Proteomes" id="UP000230202"/>
    </source>
</evidence>
<comment type="caution">
    <text evidence="10">The sequence shown here is derived from an EMBL/GenBank/DDBJ whole genome shotgun (WGS) entry which is preliminary data.</text>
</comment>
<dbReference type="Gene3D" id="3.50.50.60">
    <property type="entry name" value="FAD/NAD(P)-binding domain"/>
    <property type="match status" value="1"/>
</dbReference>
<comment type="catalytic activity">
    <reaction evidence="8">
        <text>a D-alpha-amino acid + O2 + H2O = a 2-oxocarboxylate + H2O2 + NH4(+)</text>
        <dbReference type="Rhea" id="RHEA:21816"/>
        <dbReference type="ChEBI" id="CHEBI:15377"/>
        <dbReference type="ChEBI" id="CHEBI:15379"/>
        <dbReference type="ChEBI" id="CHEBI:16240"/>
        <dbReference type="ChEBI" id="CHEBI:28938"/>
        <dbReference type="ChEBI" id="CHEBI:35179"/>
        <dbReference type="ChEBI" id="CHEBI:59871"/>
        <dbReference type="EC" id="1.4.3.3"/>
    </reaction>
    <physiologicalReaction direction="left-to-right" evidence="8">
        <dbReference type="Rhea" id="RHEA:21817"/>
    </physiologicalReaction>
</comment>
<proteinExistence type="inferred from homology"/>
<protein>
    <recommendedName>
        <fullName evidence="7">D-amino-acid oxidase</fullName>
        <ecNumber evidence="6">1.4.3.3</ecNumber>
    </recommendedName>
</protein>
<evidence type="ECO:0000256" key="6">
    <source>
        <dbReference type="ARBA" id="ARBA00039101"/>
    </source>
</evidence>
<dbReference type="EMBL" id="MEIL01000023">
    <property type="protein sequence ID" value="PIT39997.1"/>
    <property type="molecule type" value="Genomic_DNA"/>
</dbReference>
<dbReference type="AlphaFoldDB" id="A0A2N9X7Y8"/>
<evidence type="ECO:0000256" key="4">
    <source>
        <dbReference type="ARBA" id="ARBA00022827"/>
    </source>
</evidence>
<evidence type="ECO:0000256" key="5">
    <source>
        <dbReference type="ARBA" id="ARBA00023002"/>
    </source>
</evidence>
<evidence type="ECO:0000256" key="1">
    <source>
        <dbReference type="ARBA" id="ARBA00001974"/>
    </source>
</evidence>
<comment type="similarity">
    <text evidence="2">Belongs to the DAMOX/DASOX family.</text>
</comment>
<evidence type="ECO:0000256" key="8">
    <source>
        <dbReference type="ARBA" id="ARBA00049547"/>
    </source>
</evidence>
<dbReference type="GO" id="GO:0071949">
    <property type="term" value="F:FAD binding"/>
    <property type="evidence" value="ECO:0007669"/>
    <property type="project" value="InterPro"/>
</dbReference>
<gene>
    <name evidence="10" type="ORF">BHC54_04380</name>
</gene>
<comment type="cofactor">
    <cofactor evidence="1">
        <name>FAD</name>
        <dbReference type="ChEBI" id="CHEBI:57692"/>
    </cofactor>
</comment>
<dbReference type="InterPro" id="IPR006076">
    <property type="entry name" value="FAD-dep_OxRdtase"/>
</dbReference>
<sequence length="372" mass="41622">MKQYDVAVLGGGLLGRLTAWLLAEQGSKVVLFNAGNRNGEGSAAFAAAAMLAPTAEAVEATPLVVQLGYSSLPIWRKWVDTFPTPVFMQQNGSLIVWHPQDRELAQQFTRDLQRAHQDSSRCQHWHSQQIDEQEPQLAGRFQQGLFLPTEGQLDNRQTLLALADVLERRQVTCYWERVSEPAECAKLAEWTLDCRGFGGKKSWNNQASSRLRGVRGEVLRIHAPDVTLHRPVRVLHPRYPIYIAPKQNHLFVIGATQIESEDDSPLSVRSGLELMSALHCVHPAFGEARILESLAQLRPTLNHENPEIRYDAQNRLVAVNGLFRHGFMISPTVSLATVRVMQALMQQQPLPDADARYHIDVVPVSQNGESVK</sequence>
<evidence type="ECO:0000259" key="9">
    <source>
        <dbReference type="Pfam" id="PF01266"/>
    </source>
</evidence>
<dbReference type="Proteomes" id="UP000230202">
    <property type="component" value="Unassembled WGS sequence"/>
</dbReference>
<keyword evidence="3" id="KW-0285">Flavoprotein</keyword>
<dbReference type="InterPro" id="IPR036188">
    <property type="entry name" value="FAD/NAD-bd_sf"/>
</dbReference>
<organism evidence="10 11">
    <name type="scientific">Snodgrassella alvi</name>
    <dbReference type="NCBI Taxonomy" id="1196083"/>
    <lineage>
        <taxon>Bacteria</taxon>
        <taxon>Pseudomonadati</taxon>
        <taxon>Pseudomonadota</taxon>
        <taxon>Betaproteobacteria</taxon>
        <taxon>Neisseriales</taxon>
        <taxon>Neisseriaceae</taxon>
        <taxon>Snodgrassella</taxon>
    </lineage>
</organism>
<dbReference type="Pfam" id="PF01266">
    <property type="entry name" value="DAO"/>
    <property type="match status" value="1"/>
</dbReference>
<dbReference type="SUPFAM" id="SSF51905">
    <property type="entry name" value="FAD/NAD(P)-binding domain"/>
    <property type="match status" value="1"/>
</dbReference>
<dbReference type="RefSeq" id="WP_100151914.1">
    <property type="nucleotide sequence ID" value="NZ_MEIL01000023.1"/>
</dbReference>
<evidence type="ECO:0000313" key="10">
    <source>
        <dbReference type="EMBL" id="PIT39997.1"/>
    </source>
</evidence>
<dbReference type="GO" id="GO:0046416">
    <property type="term" value="P:D-amino acid metabolic process"/>
    <property type="evidence" value="ECO:0007669"/>
    <property type="project" value="InterPro"/>
</dbReference>
<dbReference type="PANTHER" id="PTHR11530">
    <property type="entry name" value="D-AMINO ACID OXIDASE"/>
    <property type="match status" value="1"/>
</dbReference>
<feature type="domain" description="FAD dependent oxidoreductase" evidence="9">
    <location>
        <begin position="5"/>
        <end position="333"/>
    </location>
</feature>
<dbReference type="GO" id="GO:0003884">
    <property type="term" value="F:D-amino-acid oxidase activity"/>
    <property type="evidence" value="ECO:0007669"/>
    <property type="project" value="UniProtKB-EC"/>
</dbReference>
<dbReference type="Gene3D" id="3.30.9.10">
    <property type="entry name" value="D-Amino Acid Oxidase, subunit A, domain 2"/>
    <property type="match status" value="1"/>
</dbReference>